<comment type="similarity">
    <text evidence="1">Belongs to the bacterial solute-binding protein 3 family.</text>
</comment>
<sequence>MIRTLSALLLSCVIGSTAAVAQSVKLMANTSPPYADQQLPQRGLGVELVEHVFAGSGIDATITIETWSRALEGAQLGVYDGLSSAWYADERAKDLLFSEPYLSSELIILKKRGDNRQYTSLEQLSGRIGVRTDYAYPVDLSANQNLVLVQENHLIQNLLNLVNGKVDYVIGDLRTVNQQLHEYLSGSRHQVSVTGVELPPVARHVAISRSLDGHAEIVAAFNKSLANAKRDGSHLAIVERWDERYQGQ</sequence>
<evidence type="ECO:0000256" key="2">
    <source>
        <dbReference type="ARBA" id="ARBA00022729"/>
    </source>
</evidence>
<organism evidence="5 6">
    <name type="scientific">Halioglobus japonicus</name>
    <dbReference type="NCBI Taxonomy" id="930805"/>
    <lineage>
        <taxon>Bacteria</taxon>
        <taxon>Pseudomonadati</taxon>
        <taxon>Pseudomonadota</taxon>
        <taxon>Gammaproteobacteria</taxon>
        <taxon>Cellvibrionales</taxon>
        <taxon>Halieaceae</taxon>
        <taxon>Halioglobus</taxon>
    </lineage>
</organism>
<gene>
    <name evidence="5" type="ORF">C0029_03900</name>
</gene>
<evidence type="ECO:0000256" key="1">
    <source>
        <dbReference type="ARBA" id="ARBA00010333"/>
    </source>
</evidence>
<evidence type="ECO:0000313" key="5">
    <source>
        <dbReference type="EMBL" id="PLW87726.1"/>
    </source>
</evidence>
<protein>
    <recommendedName>
        <fullName evidence="4">Solute-binding protein family 3/N-terminal domain-containing protein</fullName>
    </recommendedName>
</protein>
<dbReference type="KEGG" id="hja:BST95_14285"/>
<keyword evidence="2 3" id="KW-0732">Signal</keyword>
<comment type="caution">
    <text evidence="5">The sequence shown here is derived from an EMBL/GenBank/DDBJ whole genome shotgun (WGS) entry which is preliminary data.</text>
</comment>
<evidence type="ECO:0000259" key="4">
    <source>
        <dbReference type="SMART" id="SM00062"/>
    </source>
</evidence>
<proteinExistence type="inferred from homology"/>
<dbReference type="Proteomes" id="UP000235162">
    <property type="component" value="Unassembled WGS sequence"/>
</dbReference>
<dbReference type="PANTHER" id="PTHR35936:SF25">
    <property type="entry name" value="ABC TRANSPORTER SUBSTRATE-BINDING PROTEIN"/>
    <property type="match status" value="1"/>
</dbReference>
<evidence type="ECO:0000313" key="6">
    <source>
        <dbReference type="Proteomes" id="UP000235162"/>
    </source>
</evidence>
<dbReference type="SMART" id="SM00062">
    <property type="entry name" value="PBPb"/>
    <property type="match status" value="1"/>
</dbReference>
<dbReference type="AlphaFoldDB" id="A0AAP8MH48"/>
<name>A0AAP8MH48_9GAMM</name>
<feature type="chain" id="PRO_5042977031" description="Solute-binding protein family 3/N-terminal domain-containing protein" evidence="3">
    <location>
        <begin position="22"/>
        <end position="248"/>
    </location>
</feature>
<accession>A0AAP8MH48</accession>
<keyword evidence="6" id="KW-1185">Reference proteome</keyword>
<dbReference type="SUPFAM" id="SSF53850">
    <property type="entry name" value="Periplasmic binding protein-like II"/>
    <property type="match status" value="1"/>
</dbReference>
<dbReference type="Pfam" id="PF00497">
    <property type="entry name" value="SBP_bac_3"/>
    <property type="match status" value="1"/>
</dbReference>
<reference evidence="5 6" key="1">
    <citation type="submission" date="2018-01" db="EMBL/GenBank/DDBJ databases">
        <title>The draft genome sequence of Halioglobus japonicus S1-36.</title>
        <authorList>
            <person name="Du Z.-J."/>
            <person name="Shi M.-J."/>
        </authorList>
    </citation>
    <scope>NUCLEOTIDE SEQUENCE [LARGE SCALE GENOMIC DNA]</scope>
    <source>
        <strain evidence="5 6">S1-36</strain>
    </source>
</reference>
<dbReference type="Gene3D" id="3.40.190.10">
    <property type="entry name" value="Periplasmic binding protein-like II"/>
    <property type="match status" value="2"/>
</dbReference>
<feature type="signal peptide" evidence="3">
    <location>
        <begin position="1"/>
        <end position="21"/>
    </location>
</feature>
<feature type="domain" description="Solute-binding protein family 3/N-terminal" evidence="4">
    <location>
        <begin position="23"/>
        <end position="244"/>
    </location>
</feature>
<evidence type="ECO:0000256" key="3">
    <source>
        <dbReference type="SAM" id="SignalP"/>
    </source>
</evidence>
<dbReference type="EMBL" id="PKUR01000001">
    <property type="protein sequence ID" value="PLW87726.1"/>
    <property type="molecule type" value="Genomic_DNA"/>
</dbReference>
<dbReference type="InterPro" id="IPR001638">
    <property type="entry name" value="Solute-binding_3/MltF_N"/>
</dbReference>
<dbReference type="PANTHER" id="PTHR35936">
    <property type="entry name" value="MEMBRANE-BOUND LYTIC MUREIN TRANSGLYCOSYLASE F"/>
    <property type="match status" value="1"/>
</dbReference>
<dbReference type="RefSeq" id="WP_066051360.1">
    <property type="nucleotide sequence ID" value="NZ_BMYL01000001.1"/>
</dbReference>